<name>A0AAN7M886_TRANT</name>
<keyword evidence="1" id="KW-0472">Membrane</keyword>
<evidence type="ECO:0000256" key="1">
    <source>
        <dbReference type="SAM" id="Phobius"/>
    </source>
</evidence>
<feature type="transmembrane region" description="Helical" evidence="1">
    <location>
        <begin position="71"/>
        <end position="90"/>
    </location>
</feature>
<keyword evidence="1" id="KW-1133">Transmembrane helix</keyword>
<gene>
    <name evidence="2" type="ORF">SAY86_023688</name>
</gene>
<evidence type="ECO:0008006" key="4">
    <source>
        <dbReference type="Google" id="ProtNLM"/>
    </source>
</evidence>
<protein>
    <recommendedName>
        <fullName evidence="4">Transmembrane protein</fullName>
    </recommendedName>
</protein>
<reference evidence="2 3" key="1">
    <citation type="journal article" date="2023" name="Hortic Res">
        <title>Pangenome of water caltrop reveals structural variations and asymmetric subgenome divergence after allopolyploidization.</title>
        <authorList>
            <person name="Zhang X."/>
            <person name="Chen Y."/>
            <person name="Wang L."/>
            <person name="Yuan Y."/>
            <person name="Fang M."/>
            <person name="Shi L."/>
            <person name="Lu R."/>
            <person name="Comes H.P."/>
            <person name="Ma Y."/>
            <person name="Chen Y."/>
            <person name="Huang G."/>
            <person name="Zhou Y."/>
            <person name="Zheng Z."/>
            <person name="Qiu Y."/>
        </authorList>
    </citation>
    <scope>NUCLEOTIDE SEQUENCE [LARGE SCALE GENOMIC DNA]</scope>
    <source>
        <strain evidence="2">F231</strain>
    </source>
</reference>
<keyword evidence="1" id="KW-0812">Transmembrane</keyword>
<keyword evidence="3" id="KW-1185">Reference proteome</keyword>
<evidence type="ECO:0000313" key="3">
    <source>
        <dbReference type="Proteomes" id="UP001346149"/>
    </source>
</evidence>
<dbReference type="AlphaFoldDB" id="A0AAN7M886"/>
<dbReference type="PANTHER" id="PTHR34970:SF2">
    <property type="entry name" value="ABC TRANSPORTER A FAMILY PROTEIN"/>
    <property type="match status" value="1"/>
</dbReference>
<dbReference type="Proteomes" id="UP001346149">
    <property type="component" value="Unassembled WGS sequence"/>
</dbReference>
<evidence type="ECO:0000313" key="2">
    <source>
        <dbReference type="EMBL" id="KAK4793253.1"/>
    </source>
</evidence>
<comment type="caution">
    <text evidence="2">The sequence shown here is derived from an EMBL/GenBank/DDBJ whole genome shotgun (WGS) entry which is preliminary data.</text>
</comment>
<accession>A0AAN7M886</accession>
<sequence length="134" mass="14936">MTLARTIEGIRYDAVEDPERPKLGPKRERALPSGSGGHFSSLWTAWASVVRGKKVIQRNRGRMGYVLRVRMASFFAGAATASFIGFYILYNDYKVAHQSVSHQMKGLHNSLDRRIAALEKLKQAETSQPAEAAE</sequence>
<dbReference type="EMBL" id="JAXQNO010000008">
    <property type="protein sequence ID" value="KAK4793253.1"/>
    <property type="molecule type" value="Genomic_DNA"/>
</dbReference>
<dbReference type="PANTHER" id="PTHR34970">
    <property type="entry name" value="ABC TRANSPORTER A FAMILY PROTEIN"/>
    <property type="match status" value="1"/>
</dbReference>
<proteinExistence type="predicted"/>
<organism evidence="2 3">
    <name type="scientific">Trapa natans</name>
    <name type="common">Water chestnut</name>
    <dbReference type="NCBI Taxonomy" id="22666"/>
    <lineage>
        <taxon>Eukaryota</taxon>
        <taxon>Viridiplantae</taxon>
        <taxon>Streptophyta</taxon>
        <taxon>Embryophyta</taxon>
        <taxon>Tracheophyta</taxon>
        <taxon>Spermatophyta</taxon>
        <taxon>Magnoliopsida</taxon>
        <taxon>eudicotyledons</taxon>
        <taxon>Gunneridae</taxon>
        <taxon>Pentapetalae</taxon>
        <taxon>rosids</taxon>
        <taxon>malvids</taxon>
        <taxon>Myrtales</taxon>
        <taxon>Lythraceae</taxon>
        <taxon>Trapa</taxon>
    </lineage>
</organism>